<sequence length="58" mass="6581">MGKNVPNAKEEAIDEFDEIYKYIFNSKKTIILHMLCILKSLSGTPLSSPSLLMILIHM</sequence>
<dbReference type="EMBL" id="HM008709">
    <property type="protein sequence ID" value="ADN26261.2"/>
    <property type="molecule type" value="Genomic_DNA"/>
</dbReference>
<dbReference type="AlphaFoldDB" id="T1EC63"/>
<evidence type="ECO:0000313" key="1">
    <source>
        <dbReference type="EMBL" id="ADN26261.2"/>
    </source>
</evidence>
<name>T1EC63_BORHE</name>
<geneLocation type="plasmid" evidence="1">
    <name>lp174</name>
</geneLocation>
<keyword evidence="1" id="KW-0614">Plasmid</keyword>
<accession>T1EC63</accession>
<organism evidence="1">
    <name type="scientific">Borrelia hermsii</name>
    <dbReference type="NCBI Taxonomy" id="140"/>
    <lineage>
        <taxon>Bacteria</taxon>
        <taxon>Pseudomonadati</taxon>
        <taxon>Spirochaetota</taxon>
        <taxon>Spirochaetia</taxon>
        <taxon>Spirochaetales</taxon>
        <taxon>Borreliaceae</taxon>
        <taxon>Borrelia</taxon>
    </lineage>
</organism>
<gene>
    <name evidence="1" type="ORF">BHA003</name>
</gene>
<protein>
    <submittedName>
        <fullName evidence="1">Uncharacterized protein</fullName>
    </submittedName>
</protein>
<proteinExistence type="predicted"/>
<reference evidence="1" key="1">
    <citation type="submission" date="2012-01" db="EMBL/GenBank/DDBJ databases">
        <authorList>
            <person name="Campeau S.A."/>
            <person name="Porcella S.F."/>
            <person name="Schwan T.G."/>
            <person name="Barbour A.G."/>
        </authorList>
    </citation>
    <scope>NUCLEOTIDE SEQUENCE</scope>
    <source>
        <strain evidence="1">HS1</strain>
        <plasmid evidence="1">lp174</plasmid>
    </source>
</reference>
<reference evidence="1" key="2">
    <citation type="journal article" date="2013" name="J. Bacteriol.">
        <title>Large linear plasmids of Borrelia species that cause relapsing fever.</title>
        <authorList>
            <person name="Miller S.C."/>
            <person name="Porcella S.F."/>
            <person name="Raffel S.J."/>
            <person name="Schwan T.G."/>
            <person name="Barbour A.G."/>
        </authorList>
    </citation>
    <scope>NUCLEOTIDE SEQUENCE</scope>
    <source>
        <strain evidence="1">HS1</strain>
        <plasmid evidence="1">lp174</plasmid>
    </source>
</reference>